<name>A0ABV4GY97_9ACTN</name>
<dbReference type="InterPro" id="IPR015590">
    <property type="entry name" value="Aldehyde_DH_dom"/>
</dbReference>
<dbReference type="InterPro" id="IPR016161">
    <property type="entry name" value="Ald_DH/histidinol_DH"/>
</dbReference>
<proteinExistence type="predicted"/>
<dbReference type="InterPro" id="IPR016163">
    <property type="entry name" value="Ald_DH_C"/>
</dbReference>
<comment type="caution">
    <text evidence="4">The sequence shown here is derived from an EMBL/GenBank/DDBJ whole genome shotgun (WGS) entry which is preliminary data.</text>
</comment>
<keyword evidence="5" id="KW-1185">Reference proteome</keyword>
<organism evidence="4 5">
    <name type="scientific">Kineococcus halophytocola</name>
    <dbReference type="NCBI Taxonomy" id="3234027"/>
    <lineage>
        <taxon>Bacteria</taxon>
        <taxon>Bacillati</taxon>
        <taxon>Actinomycetota</taxon>
        <taxon>Actinomycetes</taxon>
        <taxon>Kineosporiales</taxon>
        <taxon>Kineosporiaceae</taxon>
        <taxon>Kineococcus</taxon>
    </lineage>
</organism>
<dbReference type="Gene3D" id="3.40.605.10">
    <property type="entry name" value="Aldehyde Dehydrogenase, Chain A, domain 1"/>
    <property type="match status" value="1"/>
</dbReference>
<dbReference type="SUPFAM" id="SSF53720">
    <property type="entry name" value="ALDH-like"/>
    <property type="match status" value="1"/>
</dbReference>
<sequence>MTTTAETAETARTAEAAGTTGGPAAPLTGEMVLAGARVRGRGRTVHAVDPRTGRTLDPGYALGGAEDVDRAATAAAEAFRTYRRTDPGVRAAFLDTTAEILTDRTETIVARVQQETGIPEARVRGELTRTVNQLRLFAGVLREGSAAGVRIEPALPDRTPLPRPDLRQRRVPLGPVAVFGASNFPLAFSVAGGDTAAALAAGCPVVVKAHGSHPGTSELVGLAVTEAAARHGLPAGVFSLVYGEGREVGTALAAHPAVRAVGFTGSRAGGTALMAVAQARPHPIPVYAEMSSTNPVVLLPGALGERGADIGAGFAASLTTSAGQLCTNPGLVLLVEGPGSAEFLDSAADAVRRTPATPMLSPAISSAYRDGVQALREHPAVTELAAGEEDESLAAPGTAHLFTTTATAFAADEALAAEVFGATSLVVRVPDVADLPALLERLEGQLTATVHLSEADTATAADLVPVLEEKVGRLVVNGWPTGVDVGAAIVHGGPFPATSDGRSTSVGTLAIERFQRPVAYQDAPAALLPPELRDGASTPTT</sequence>
<dbReference type="Proteomes" id="UP001565927">
    <property type="component" value="Unassembled WGS sequence"/>
</dbReference>
<feature type="domain" description="Aldehyde dehydrogenase" evidence="3">
    <location>
        <begin position="41"/>
        <end position="483"/>
    </location>
</feature>
<evidence type="ECO:0000256" key="2">
    <source>
        <dbReference type="SAM" id="MobiDB-lite"/>
    </source>
</evidence>
<dbReference type="InterPro" id="IPR044151">
    <property type="entry name" value="ALDH_KGSADH"/>
</dbReference>
<dbReference type="InterPro" id="IPR050740">
    <property type="entry name" value="Aldehyde_DH_Superfamily"/>
</dbReference>
<evidence type="ECO:0000259" key="3">
    <source>
        <dbReference type="Pfam" id="PF00171"/>
    </source>
</evidence>
<gene>
    <name evidence="4" type="ORF">AB2L27_05865</name>
</gene>
<keyword evidence="1" id="KW-0560">Oxidoreductase</keyword>
<evidence type="ECO:0000313" key="5">
    <source>
        <dbReference type="Proteomes" id="UP001565927"/>
    </source>
</evidence>
<dbReference type="Gene3D" id="3.40.309.10">
    <property type="entry name" value="Aldehyde Dehydrogenase, Chain A, domain 2"/>
    <property type="match status" value="1"/>
</dbReference>
<dbReference type="InterPro" id="IPR016162">
    <property type="entry name" value="Ald_DH_N"/>
</dbReference>
<reference evidence="4 5" key="1">
    <citation type="submission" date="2024-07" db="EMBL/GenBank/DDBJ databases">
        <authorList>
            <person name="Thanompreechachai J."/>
            <person name="Duangmal K."/>
        </authorList>
    </citation>
    <scope>NUCLEOTIDE SEQUENCE [LARGE SCALE GENOMIC DNA]</scope>
    <source>
        <strain evidence="4 5">LSe6-4</strain>
    </source>
</reference>
<protein>
    <submittedName>
        <fullName evidence="4">Aldehyde dehydrogenase (NADP(+))</fullName>
    </submittedName>
</protein>
<evidence type="ECO:0000256" key="1">
    <source>
        <dbReference type="ARBA" id="ARBA00023002"/>
    </source>
</evidence>
<dbReference type="Pfam" id="PF00171">
    <property type="entry name" value="Aldedh"/>
    <property type="match status" value="1"/>
</dbReference>
<feature type="region of interest" description="Disordered" evidence="2">
    <location>
        <begin position="1"/>
        <end position="28"/>
    </location>
</feature>
<accession>A0ABV4GY97</accession>
<dbReference type="EMBL" id="JBGFTU010000005">
    <property type="protein sequence ID" value="MEZ0164293.1"/>
    <property type="molecule type" value="Genomic_DNA"/>
</dbReference>
<dbReference type="PANTHER" id="PTHR43353:SF3">
    <property type="entry name" value="ALDEHYDE DEHYDROGENASE-RELATED"/>
    <property type="match status" value="1"/>
</dbReference>
<dbReference type="PANTHER" id="PTHR43353">
    <property type="entry name" value="SUCCINATE-SEMIALDEHYDE DEHYDROGENASE, MITOCHONDRIAL"/>
    <property type="match status" value="1"/>
</dbReference>
<evidence type="ECO:0000313" key="4">
    <source>
        <dbReference type="EMBL" id="MEZ0164293.1"/>
    </source>
</evidence>
<dbReference type="CDD" id="cd07129">
    <property type="entry name" value="ALDH_KGSADH"/>
    <property type="match status" value="1"/>
</dbReference>